<sequence>MVSEDRDNASDRPTKEVLDTKNKIITLKLLLNWQRRIIDGLLVRHRHVRILGKKCEGVLFNLQSEVSGPKLSQRQLITVLQGDLPHSDKAHLEPGRFLIAFDGLSWQVHPKSFDLKVLGQGLGLGCPTLDRNYRLRISNLLQPLHLFTKEVNLIVQRGDNPTYIVDPVEQRMGYSVEYKYKAKKRQRWVERELTSTMVFAA</sequence>
<dbReference type="Proteomes" id="UP000287651">
    <property type="component" value="Unassembled WGS sequence"/>
</dbReference>
<protein>
    <submittedName>
        <fullName evidence="1">Uncharacterized protein</fullName>
    </submittedName>
</protein>
<evidence type="ECO:0000313" key="2">
    <source>
        <dbReference type="Proteomes" id="UP000287651"/>
    </source>
</evidence>
<accession>A0A426ZID4</accession>
<name>A0A426ZID4_ENSVE</name>
<reference evidence="1 2" key="1">
    <citation type="journal article" date="2014" name="Agronomy (Basel)">
        <title>A Draft Genome Sequence for Ensete ventricosum, the Drought-Tolerant Tree Against Hunger.</title>
        <authorList>
            <person name="Harrison J."/>
            <person name="Moore K.A."/>
            <person name="Paszkiewicz K."/>
            <person name="Jones T."/>
            <person name="Grant M."/>
            <person name="Ambacheew D."/>
            <person name="Muzemil S."/>
            <person name="Studholme D.J."/>
        </authorList>
    </citation>
    <scope>NUCLEOTIDE SEQUENCE [LARGE SCALE GENOMIC DNA]</scope>
</reference>
<dbReference type="EMBL" id="AMZH03006468">
    <property type="protein sequence ID" value="RRT63756.1"/>
    <property type="molecule type" value="Genomic_DNA"/>
</dbReference>
<evidence type="ECO:0000313" key="1">
    <source>
        <dbReference type="EMBL" id="RRT63756.1"/>
    </source>
</evidence>
<comment type="caution">
    <text evidence="1">The sequence shown here is derived from an EMBL/GenBank/DDBJ whole genome shotgun (WGS) entry which is preliminary data.</text>
</comment>
<gene>
    <name evidence="1" type="ORF">B296_00019026</name>
</gene>
<organism evidence="1 2">
    <name type="scientific">Ensete ventricosum</name>
    <name type="common">Abyssinian banana</name>
    <name type="synonym">Musa ensete</name>
    <dbReference type="NCBI Taxonomy" id="4639"/>
    <lineage>
        <taxon>Eukaryota</taxon>
        <taxon>Viridiplantae</taxon>
        <taxon>Streptophyta</taxon>
        <taxon>Embryophyta</taxon>
        <taxon>Tracheophyta</taxon>
        <taxon>Spermatophyta</taxon>
        <taxon>Magnoliopsida</taxon>
        <taxon>Liliopsida</taxon>
        <taxon>Zingiberales</taxon>
        <taxon>Musaceae</taxon>
        <taxon>Ensete</taxon>
    </lineage>
</organism>
<dbReference type="AlphaFoldDB" id="A0A426ZID4"/>
<proteinExistence type="predicted"/>